<keyword evidence="3" id="KW-0804">Transcription</keyword>
<dbReference type="HOGENOM" id="CLU_017584_9_3_9"/>
<dbReference type="CDD" id="cd07377">
    <property type="entry name" value="WHTH_GntR"/>
    <property type="match status" value="1"/>
</dbReference>
<dbReference type="Pfam" id="PF00392">
    <property type="entry name" value="GntR"/>
    <property type="match status" value="1"/>
</dbReference>
<dbReference type="Gene3D" id="1.20.120.530">
    <property type="entry name" value="GntR ligand-binding domain-like"/>
    <property type="match status" value="1"/>
</dbReference>
<protein>
    <submittedName>
        <fullName evidence="5">FCD domain protein</fullName>
    </submittedName>
</protein>
<dbReference type="RefSeq" id="WP_003458079.1">
    <property type="nucleotide sequence ID" value="NC_008261.1"/>
</dbReference>
<dbReference type="SMART" id="SM00895">
    <property type="entry name" value="FCD"/>
    <property type="match status" value="1"/>
</dbReference>
<keyword evidence="2" id="KW-0238">DNA-binding</keyword>
<keyword evidence="1" id="KW-0805">Transcription regulation</keyword>
<dbReference type="Pfam" id="PF07729">
    <property type="entry name" value="FCD"/>
    <property type="match status" value="1"/>
</dbReference>
<evidence type="ECO:0000313" key="6">
    <source>
        <dbReference type="Proteomes" id="UP000001823"/>
    </source>
</evidence>
<evidence type="ECO:0000313" key="5">
    <source>
        <dbReference type="EMBL" id="ABG83098.2"/>
    </source>
</evidence>
<dbReference type="Gene3D" id="1.10.10.10">
    <property type="entry name" value="Winged helix-like DNA-binding domain superfamily/Winged helix DNA-binding domain"/>
    <property type="match status" value="1"/>
</dbReference>
<dbReference type="GO" id="GO:0003700">
    <property type="term" value="F:DNA-binding transcription factor activity"/>
    <property type="evidence" value="ECO:0007669"/>
    <property type="project" value="InterPro"/>
</dbReference>
<dbReference type="PROSITE" id="PS50949">
    <property type="entry name" value="HTH_GNTR"/>
    <property type="match status" value="1"/>
</dbReference>
<name>A0A0H2YRP6_CLOP1</name>
<dbReference type="EMBL" id="CP000246">
    <property type="protein sequence ID" value="ABG83098.2"/>
    <property type="molecule type" value="Genomic_DNA"/>
</dbReference>
<sequence>MFKPVKNMKVYEQVVDQIKEMVRVGQIKKGDKLPTERVMAEELQVSRTSIREAMRALEVVGLIESRQGAGNYIREEFDDVLLEPLSIVFMLQNGTNKDIFELREVLELSTIFLSVMRISDEELKKLGELVERFKTSRDEEENVKIDSEFHSIIVKGANNVLITNLLEGVSELVDKFISEGRRAILSDERNRGKLLDFHEKIYLAIKNRDAYSAYKHMQEHFQLIKENI</sequence>
<dbReference type="PaxDb" id="195103-CPF_0306"/>
<dbReference type="PRINTS" id="PR00035">
    <property type="entry name" value="HTHGNTR"/>
</dbReference>
<dbReference type="Proteomes" id="UP000001823">
    <property type="component" value="Chromosome"/>
</dbReference>
<dbReference type="AlphaFoldDB" id="A0A0H2YRP6"/>
<dbReference type="InterPro" id="IPR036388">
    <property type="entry name" value="WH-like_DNA-bd_sf"/>
</dbReference>
<dbReference type="SUPFAM" id="SSF48008">
    <property type="entry name" value="GntR ligand-binding domain-like"/>
    <property type="match status" value="1"/>
</dbReference>
<dbReference type="KEGG" id="cpf:CPF_0306"/>
<keyword evidence="6" id="KW-1185">Reference proteome</keyword>
<evidence type="ECO:0000256" key="1">
    <source>
        <dbReference type="ARBA" id="ARBA00023015"/>
    </source>
</evidence>
<dbReference type="InterPro" id="IPR011711">
    <property type="entry name" value="GntR_C"/>
</dbReference>
<dbReference type="eggNOG" id="COG2186">
    <property type="taxonomic scope" value="Bacteria"/>
</dbReference>
<dbReference type="SMART" id="SM00345">
    <property type="entry name" value="HTH_GNTR"/>
    <property type="match status" value="1"/>
</dbReference>
<dbReference type="InterPro" id="IPR008920">
    <property type="entry name" value="TF_FadR/GntR_C"/>
</dbReference>
<dbReference type="STRING" id="195103.CPF_0306"/>
<organism evidence="5 6">
    <name type="scientific">Clostridium perfringens (strain ATCC 13124 / DSM 756 / JCM 1290 / NCIMB 6125 / NCTC 8237 / Type A)</name>
    <dbReference type="NCBI Taxonomy" id="195103"/>
    <lineage>
        <taxon>Bacteria</taxon>
        <taxon>Bacillati</taxon>
        <taxon>Bacillota</taxon>
        <taxon>Clostridia</taxon>
        <taxon>Eubacteriales</taxon>
        <taxon>Clostridiaceae</taxon>
        <taxon>Clostridium</taxon>
    </lineage>
</organism>
<dbReference type="GO" id="GO:0003677">
    <property type="term" value="F:DNA binding"/>
    <property type="evidence" value="ECO:0007669"/>
    <property type="project" value="UniProtKB-KW"/>
</dbReference>
<evidence type="ECO:0000256" key="3">
    <source>
        <dbReference type="ARBA" id="ARBA00023163"/>
    </source>
</evidence>
<feature type="domain" description="HTH gntR-type" evidence="4">
    <location>
        <begin position="8"/>
        <end position="76"/>
    </location>
</feature>
<evidence type="ECO:0000256" key="2">
    <source>
        <dbReference type="ARBA" id="ARBA00023125"/>
    </source>
</evidence>
<proteinExistence type="predicted"/>
<dbReference type="PANTHER" id="PTHR43537">
    <property type="entry name" value="TRANSCRIPTIONAL REGULATOR, GNTR FAMILY"/>
    <property type="match status" value="1"/>
</dbReference>
<dbReference type="InterPro" id="IPR036390">
    <property type="entry name" value="WH_DNA-bd_sf"/>
</dbReference>
<evidence type="ECO:0000259" key="4">
    <source>
        <dbReference type="PROSITE" id="PS50949"/>
    </source>
</evidence>
<dbReference type="SUPFAM" id="SSF46785">
    <property type="entry name" value="Winged helix' DNA-binding domain"/>
    <property type="match status" value="1"/>
</dbReference>
<reference evidence="5 6" key="1">
    <citation type="journal article" date="2006" name="Genome Res.">
        <title>Skewed genomic variability in strains of the toxigenic bacterial pathogen, Clostridium perfringens.</title>
        <authorList>
            <person name="Myers G.S."/>
            <person name="Rasko D.A."/>
            <person name="Cheung J.K."/>
            <person name="Ravel J."/>
            <person name="Seshadri R."/>
            <person name="Deboy R.T."/>
            <person name="Ren Q."/>
            <person name="Varga J."/>
            <person name="Awad M.M."/>
            <person name="Brinkac L.M."/>
            <person name="Daugherty S.C."/>
            <person name="Haft D.H."/>
            <person name="Dodson R.J."/>
            <person name="Madupu R."/>
            <person name="Nelson W.C."/>
            <person name="Rosovitz M.J."/>
            <person name="Sullivan S.A."/>
            <person name="Khouri H."/>
            <person name="Dimitrov G.I."/>
            <person name="Watkins K.L."/>
            <person name="Mulligan S."/>
            <person name="Benton J."/>
            <person name="Radune D."/>
            <person name="Fisher D.J."/>
            <person name="Atkins H.S."/>
            <person name="Hiscox T."/>
            <person name="Jost B.H."/>
            <person name="Billington S.J."/>
            <person name="Songer J.G."/>
            <person name="McClane B.A."/>
            <person name="Titball R.W."/>
            <person name="Rood J.I."/>
            <person name="Melville S.B."/>
            <person name="Paulsen I.T."/>
        </authorList>
    </citation>
    <scope>NUCLEOTIDE SEQUENCE [LARGE SCALE GENOMIC DNA]</scope>
    <source>
        <strain evidence="6">ATCC 13124 / DSM 756 / JCM 1290 / NCIMB 6125 / NCTC 8237 / S 107 / Type A</strain>
    </source>
</reference>
<dbReference type="InterPro" id="IPR000524">
    <property type="entry name" value="Tscrpt_reg_HTH_GntR"/>
</dbReference>
<gene>
    <name evidence="5" type="ordered locus">CPF_0306</name>
</gene>
<accession>A0A0H2YRP6</accession>
<dbReference type="PANTHER" id="PTHR43537:SF43">
    <property type="entry name" value="GNTR-FAMILY TRANSCRIPTIONAL REGULATOR"/>
    <property type="match status" value="1"/>
</dbReference>